<sequence length="159" mass="18195">MNAENMLIWNVRGLNARARQNVVRQLVTQEHISLITLQETKLDTYNDSMIRELLGIDFDYYDFPASYTCGGVLLAWNKEAWAVSNSLFCENTLTAKVKLLPNGENWWLTCVYGPQSDGDKLRFLAELRDIRAGCSGTWMVCGDFNLIYKAEDKNNSRLD</sequence>
<accession>A0A368R673</accession>
<protein>
    <recommendedName>
        <fullName evidence="1">Endonuclease/exonuclease/phosphatase domain-containing protein</fullName>
    </recommendedName>
</protein>
<name>A0A368R673_SETIT</name>
<feature type="domain" description="Endonuclease/exonuclease/phosphatase" evidence="1">
    <location>
        <begin position="9"/>
        <end position="148"/>
    </location>
</feature>
<dbReference type="InterPro" id="IPR036691">
    <property type="entry name" value="Endo/exonu/phosph_ase_sf"/>
</dbReference>
<dbReference type="Gene3D" id="3.60.10.10">
    <property type="entry name" value="Endonuclease/exonuclease/phosphatase"/>
    <property type="match status" value="1"/>
</dbReference>
<dbReference type="STRING" id="4555.A0A368R673"/>
<dbReference type="AlphaFoldDB" id="A0A368R673"/>
<evidence type="ECO:0000313" key="2">
    <source>
        <dbReference type="EMBL" id="RCV25633.1"/>
    </source>
</evidence>
<dbReference type="PANTHER" id="PTHR35218:SF9">
    <property type="entry name" value="ENDONUCLEASE_EXONUCLEASE_PHOSPHATASE DOMAIN-CONTAINING PROTEIN"/>
    <property type="match status" value="1"/>
</dbReference>
<proteinExistence type="predicted"/>
<reference evidence="2" key="2">
    <citation type="submission" date="2015-07" db="EMBL/GenBank/DDBJ databases">
        <authorList>
            <person name="Noorani M."/>
        </authorList>
    </citation>
    <scope>NUCLEOTIDE SEQUENCE</scope>
    <source>
        <strain evidence="2">Yugu1</strain>
    </source>
</reference>
<dbReference type="InterPro" id="IPR005135">
    <property type="entry name" value="Endo/exonuclease/phosphatase"/>
</dbReference>
<feature type="non-terminal residue" evidence="2">
    <location>
        <position position="159"/>
    </location>
</feature>
<gene>
    <name evidence="2" type="ORF">SETIT_5G181000v2</name>
</gene>
<dbReference type="GO" id="GO:0003824">
    <property type="term" value="F:catalytic activity"/>
    <property type="evidence" value="ECO:0007669"/>
    <property type="project" value="InterPro"/>
</dbReference>
<dbReference type="PANTHER" id="PTHR35218">
    <property type="entry name" value="RNASE H DOMAIN-CONTAINING PROTEIN"/>
    <property type="match status" value="1"/>
</dbReference>
<dbReference type="Pfam" id="PF03372">
    <property type="entry name" value="Exo_endo_phos"/>
    <property type="match status" value="1"/>
</dbReference>
<evidence type="ECO:0000259" key="1">
    <source>
        <dbReference type="Pfam" id="PF03372"/>
    </source>
</evidence>
<dbReference type="OrthoDB" id="685351at2759"/>
<reference evidence="2" key="1">
    <citation type="journal article" date="2012" name="Nat. Biotechnol.">
        <title>Reference genome sequence of the model plant Setaria.</title>
        <authorList>
            <person name="Bennetzen J.L."/>
            <person name="Schmutz J."/>
            <person name="Wang H."/>
            <person name="Percifield R."/>
            <person name="Hawkins J."/>
            <person name="Pontaroli A.C."/>
            <person name="Estep M."/>
            <person name="Feng L."/>
            <person name="Vaughn J.N."/>
            <person name="Grimwood J."/>
            <person name="Jenkins J."/>
            <person name="Barry K."/>
            <person name="Lindquist E."/>
            <person name="Hellsten U."/>
            <person name="Deshpande S."/>
            <person name="Wang X."/>
            <person name="Wu X."/>
            <person name="Mitros T."/>
            <person name="Triplett J."/>
            <person name="Yang X."/>
            <person name="Ye C.Y."/>
            <person name="Mauro-Herrera M."/>
            <person name="Wang L."/>
            <person name="Li P."/>
            <person name="Sharma M."/>
            <person name="Sharma R."/>
            <person name="Ronald P.C."/>
            <person name="Panaud O."/>
            <person name="Kellogg E.A."/>
            <person name="Brutnell T.P."/>
            <person name="Doust A.N."/>
            <person name="Tuskan G.A."/>
            <person name="Rokhsar D."/>
            <person name="Devos K.M."/>
        </authorList>
    </citation>
    <scope>NUCLEOTIDE SEQUENCE [LARGE SCALE GENOMIC DNA]</scope>
    <source>
        <strain evidence="2">Yugu1</strain>
    </source>
</reference>
<dbReference type="SUPFAM" id="SSF56219">
    <property type="entry name" value="DNase I-like"/>
    <property type="match status" value="1"/>
</dbReference>
<organism evidence="2">
    <name type="scientific">Setaria italica</name>
    <name type="common">Foxtail millet</name>
    <name type="synonym">Panicum italicum</name>
    <dbReference type="NCBI Taxonomy" id="4555"/>
    <lineage>
        <taxon>Eukaryota</taxon>
        <taxon>Viridiplantae</taxon>
        <taxon>Streptophyta</taxon>
        <taxon>Embryophyta</taxon>
        <taxon>Tracheophyta</taxon>
        <taxon>Spermatophyta</taxon>
        <taxon>Magnoliopsida</taxon>
        <taxon>Liliopsida</taxon>
        <taxon>Poales</taxon>
        <taxon>Poaceae</taxon>
        <taxon>PACMAD clade</taxon>
        <taxon>Panicoideae</taxon>
        <taxon>Panicodae</taxon>
        <taxon>Paniceae</taxon>
        <taxon>Cenchrinae</taxon>
        <taxon>Setaria</taxon>
    </lineage>
</organism>
<dbReference type="EMBL" id="CM003532">
    <property type="protein sequence ID" value="RCV25633.1"/>
    <property type="molecule type" value="Genomic_DNA"/>
</dbReference>